<reference evidence="1 2" key="2">
    <citation type="submission" date="2018-11" db="EMBL/GenBank/DDBJ databases">
        <authorList>
            <consortium name="Pathogen Informatics"/>
        </authorList>
    </citation>
    <scope>NUCLEOTIDE SEQUENCE [LARGE SCALE GENOMIC DNA]</scope>
    <source>
        <strain evidence="1 2">Costa Rica</strain>
    </source>
</reference>
<proteinExistence type="predicted"/>
<keyword evidence="2" id="KW-1185">Reference proteome</keyword>
<dbReference type="Gene3D" id="1.10.10.10">
    <property type="entry name" value="Winged helix-like DNA-binding domain superfamily/Winged helix DNA-binding domain"/>
    <property type="match status" value="1"/>
</dbReference>
<protein>
    <submittedName>
        <fullName evidence="3">Archease domain-containing protein</fullName>
    </submittedName>
</protein>
<evidence type="ECO:0000313" key="2">
    <source>
        <dbReference type="Proteomes" id="UP000267027"/>
    </source>
</evidence>
<sequence length="104" mass="12174">MLSRLLRVLSGPERPLSTQGCGVYEKYYRDEFLEVIYNKVLEFIWKNLRLEIGGTEIQEEYVLEAFTGLRSYKLSRDGIFLTVRKGCDVVMEMGKYMTAKTEFI</sequence>
<dbReference type="InterPro" id="IPR036388">
    <property type="entry name" value="WH-like_DNA-bd_sf"/>
</dbReference>
<name>A0A158PFH2_ANGCS</name>
<dbReference type="SUPFAM" id="SSF55729">
    <property type="entry name" value="Acyl-CoA N-acyltransferases (Nat)"/>
    <property type="match status" value="1"/>
</dbReference>
<organism evidence="3">
    <name type="scientific">Angiostrongylus costaricensis</name>
    <name type="common">Nematode worm</name>
    <dbReference type="NCBI Taxonomy" id="334426"/>
    <lineage>
        <taxon>Eukaryota</taxon>
        <taxon>Metazoa</taxon>
        <taxon>Ecdysozoa</taxon>
        <taxon>Nematoda</taxon>
        <taxon>Chromadorea</taxon>
        <taxon>Rhabditida</taxon>
        <taxon>Rhabditina</taxon>
        <taxon>Rhabditomorpha</taxon>
        <taxon>Strongyloidea</taxon>
        <taxon>Metastrongylidae</taxon>
        <taxon>Angiostrongylus</taxon>
    </lineage>
</organism>
<reference evidence="3" key="1">
    <citation type="submission" date="2016-04" db="UniProtKB">
        <authorList>
            <consortium name="WormBaseParasite"/>
        </authorList>
    </citation>
    <scope>IDENTIFICATION</scope>
</reference>
<dbReference type="InterPro" id="IPR016181">
    <property type="entry name" value="Acyl_CoA_acyltransferase"/>
</dbReference>
<dbReference type="Gene3D" id="3.40.630.30">
    <property type="match status" value="1"/>
</dbReference>
<evidence type="ECO:0000313" key="3">
    <source>
        <dbReference type="WBParaSite" id="ACOC_0000342101-mRNA-1"/>
    </source>
</evidence>
<evidence type="ECO:0000313" key="1">
    <source>
        <dbReference type="EMBL" id="VDM55007.1"/>
    </source>
</evidence>
<dbReference type="WBParaSite" id="ACOC_0000342101-mRNA-1">
    <property type="protein sequence ID" value="ACOC_0000342101-mRNA-1"/>
    <property type="gene ID" value="ACOC_0000342101"/>
</dbReference>
<dbReference type="AlphaFoldDB" id="A0A158PFH2"/>
<dbReference type="EMBL" id="UYYA01001028">
    <property type="protein sequence ID" value="VDM55007.1"/>
    <property type="molecule type" value="Genomic_DNA"/>
</dbReference>
<accession>A0A158PFH2</accession>
<gene>
    <name evidence="1" type="ORF">ACOC_LOCUS3422</name>
</gene>
<dbReference type="Proteomes" id="UP000267027">
    <property type="component" value="Unassembled WGS sequence"/>
</dbReference>